<dbReference type="InterPro" id="IPR013022">
    <property type="entry name" value="Xyl_isomerase-like_TIM-brl"/>
</dbReference>
<dbReference type="PANTHER" id="PTHR12110:SF21">
    <property type="entry name" value="XYLOSE ISOMERASE-LIKE TIM BARREL DOMAIN-CONTAINING PROTEIN"/>
    <property type="match status" value="1"/>
</dbReference>
<comment type="caution">
    <text evidence="2">The sequence shown here is derived from an EMBL/GenBank/DDBJ whole genome shotgun (WGS) entry which is preliminary data.</text>
</comment>
<keyword evidence="3" id="KW-1185">Reference proteome</keyword>
<name>A0AAJ0CF91_9HYPO</name>
<gene>
    <name evidence="2" type="ORF">QQS21_010474</name>
</gene>
<dbReference type="EMBL" id="JASWJB010000306">
    <property type="protein sequence ID" value="KAK2591835.1"/>
    <property type="molecule type" value="Genomic_DNA"/>
</dbReference>
<protein>
    <recommendedName>
        <fullName evidence="1">Xylose isomerase-like TIM barrel domain-containing protein</fullName>
    </recommendedName>
</protein>
<dbReference type="AlphaFoldDB" id="A0AAJ0CF91"/>
<evidence type="ECO:0000313" key="2">
    <source>
        <dbReference type="EMBL" id="KAK2591835.1"/>
    </source>
</evidence>
<organism evidence="2 3">
    <name type="scientific">Conoideocrella luteorostrata</name>
    <dbReference type="NCBI Taxonomy" id="1105319"/>
    <lineage>
        <taxon>Eukaryota</taxon>
        <taxon>Fungi</taxon>
        <taxon>Dikarya</taxon>
        <taxon>Ascomycota</taxon>
        <taxon>Pezizomycotina</taxon>
        <taxon>Sordariomycetes</taxon>
        <taxon>Hypocreomycetidae</taxon>
        <taxon>Hypocreales</taxon>
        <taxon>Clavicipitaceae</taxon>
        <taxon>Conoideocrella</taxon>
    </lineage>
</organism>
<dbReference type="InterPro" id="IPR036237">
    <property type="entry name" value="Xyl_isomerase-like_sf"/>
</dbReference>
<dbReference type="SUPFAM" id="SSF51658">
    <property type="entry name" value="Xylose isomerase-like"/>
    <property type="match status" value="1"/>
</dbReference>
<reference evidence="2" key="1">
    <citation type="submission" date="2023-06" db="EMBL/GenBank/DDBJ databases">
        <title>Conoideocrella luteorostrata (Hypocreales: Clavicipitaceae), a potential biocontrol fungus for elongate hemlock scale in United States Christmas tree production areas.</title>
        <authorList>
            <person name="Barrett H."/>
            <person name="Lovett B."/>
            <person name="Macias A.M."/>
            <person name="Stajich J.E."/>
            <person name="Kasson M.T."/>
        </authorList>
    </citation>
    <scope>NUCLEOTIDE SEQUENCE</scope>
    <source>
        <strain evidence="2">ARSEF 14590</strain>
    </source>
</reference>
<feature type="domain" description="Xylose isomerase-like TIM barrel" evidence="1">
    <location>
        <begin position="16"/>
        <end position="319"/>
    </location>
</feature>
<accession>A0AAJ0CF91</accession>
<dbReference type="Gene3D" id="3.20.20.150">
    <property type="entry name" value="Divalent-metal-dependent TIM barrel enzymes"/>
    <property type="match status" value="1"/>
</dbReference>
<dbReference type="InterPro" id="IPR050312">
    <property type="entry name" value="IolE/XylAMocC-like"/>
</dbReference>
<evidence type="ECO:0000313" key="3">
    <source>
        <dbReference type="Proteomes" id="UP001251528"/>
    </source>
</evidence>
<sequence length="358" mass="39922">MSLGAPDLPLMDKLIAAREVGFLGVEMYMEDLVEFAKWRVSEKRAISAAETTANADDAPALRGAARHVRSMCDKLSLKVVSLQPFRNFDGLTDPALRAQSLQLFELWLEIAEILGADLIGVPATLPTADNLRSAYTDDPQAAANDLKLLAAMAKPYGIQVAYENLCFSAHVQDWEQAWERIQLACADGKTDNLVFLQDTFNFCGKRYIDTDRPSGVRVNGDENLQHSLERLLEELDMTKMPLFQIADAECMGETLTKDHPWRRDSGHGALMALSRNGRLFPLEEGAYLPVSNIAKAMAEKGWSGWVSMEIFARNTAKDGRTTIFRHADRAWASWERLATELGWQVKSGRMQGVRSNGR</sequence>
<evidence type="ECO:0000259" key="1">
    <source>
        <dbReference type="Pfam" id="PF01261"/>
    </source>
</evidence>
<proteinExistence type="predicted"/>
<dbReference type="PANTHER" id="PTHR12110">
    <property type="entry name" value="HYDROXYPYRUVATE ISOMERASE"/>
    <property type="match status" value="1"/>
</dbReference>
<dbReference type="Pfam" id="PF01261">
    <property type="entry name" value="AP_endonuc_2"/>
    <property type="match status" value="1"/>
</dbReference>
<dbReference type="Proteomes" id="UP001251528">
    <property type="component" value="Unassembled WGS sequence"/>
</dbReference>